<comment type="cofactor">
    <cofactor evidence="1 11">
        <name>pyridoxal 5'-phosphate</name>
        <dbReference type="ChEBI" id="CHEBI:597326"/>
    </cofactor>
</comment>
<keyword evidence="6 11" id="KW-0663">Pyridoxal phosphate</keyword>
<dbReference type="Gene3D" id="3.40.50.2000">
    <property type="entry name" value="Glycogen Phosphorylase B"/>
    <property type="match status" value="2"/>
</dbReference>
<evidence type="ECO:0000256" key="3">
    <source>
        <dbReference type="ARBA" id="ARBA00022600"/>
    </source>
</evidence>
<dbReference type="GO" id="GO:0008184">
    <property type="term" value="F:glycogen phosphorylase activity"/>
    <property type="evidence" value="ECO:0007669"/>
    <property type="project" value="InterPro"/>
</dbReference>
<dbReference type="InterPro" id="IPR000811">
    <property type="entry name" value="Glyco_trans_35"/>
</dbReference>
<evidence type="ECO:0000256" key="8">
    <source>
        <dbReference type="ARBA" id="ARBA00036074"/>
    </source>
</evidence>
<keyword evidence="5 11" id="KW-0808">Transferase</keyword>
<evidence type="ECO:0000256" key="7">
    <source>
        <dbReference type="ARBA" id="ARBA00023277"/>
    </source>
</evidence>
<dbReference type="EMBL" id="JAKMXF010000111">
    <property type="protein sequence ID" value="KAI6657745.1"/>
    <property type="molecule type" value="Genomic_DNA"/>
</dbReference>
<comment type="catalytic activity">
    <reaction evidence="8">
        <text>[(1-&gt;4)-alpha-D-glucosyl](n) + phosphate = [(1-&gt;4)-alpha-D-glucosyl](n-1) + alpha-D-glucose 1-phosphate</text>
        <dbReference type="Rhea" id="RHEA:41732"/>
        <dbReference type="Rhea" id="RHEA-COMP:9584"/>
        <dbReference type="Rhea" id="RHEA-COMP:9586"/>
        <dbReference type="ChEBI" id="CHEBI:15444"/>
        <dbReference type="ChEBI" id="CHEBI:43474"/>
        <dbReference type="ChEBI" id="CHEBI:58601"/>
        <dbReference type="EC" id="2.4.1.1"/>
    </reaction>
    <physiologicalReaction direction="left-to-right" evidence="8">
        <dbReference type="Rhea" id="RHEA:41733"/>
    </physiologicalReaction>
</comment>
<evidence type="ECO:0000313" key="12">
    <source>
        <dbReference type="EMBL" id="KAI6657745.1"/>
    </source>
</evidence>
<evidence type="ECO:0000256" key="4">
    <source>
        <dbReference type="ARBA" id="ARBA00022676"/>
    </source>
</evidence>
<proteinExistence type="inferred from homology"/>
<evidence type="ECO:0000256" key="2">
    <source>
        <dbReference type="ARBA" id="ARBA00006047"/>
    </source>
</evidence>
<keyword evidence="4 11" id="KW-0328">Glycosyltransferase</keyword>
<dbReference type="EC" id="2.4.1.1" evidence="11"/>
<dbReference type="Proteomes" id="UP001165289">
    <property type="component" value="Unassembled WGS sequence"/>
</dbReference>
<comment type="function">
    <text evidence="9 11">Allosteric enzyme that catalyzes the rate-limiting step in glycogen catabolism, the phosphorolytic cleavage of glycogen to produce glucose-1-phosphate, and plays a central role in maintaining cellular and organismal glucose homeostasis.</text>
</comment>
<keyword evidence="13" id="KW-1185">Reference proteome</keyword>
<dbReference type="NCBIfam" id="TIGR02093">
    <property type="entry name" value="P_ylase"/>
    <property type="match status" value="1"/>
</dbReference>
<dbReference type="FunFam" id="3.40.50.2000:FF:000149">
    <property type="entry name" value="Glycogen phosphorylase, muscle form"/>
    <property type="match status" value="1"/>
</dbReference>
<name>A0AAV7KAM7_9METZ</name>
<evidence type="ECO:0000256" key="9">
    <source>
        <dbReference type="ARBA" id="ARBA00037413"/>
    </source>
</evidence>
<dbReference type="GO" id="GO:0005980">
    <property type="term" value="P:glycogen catabolic process"/>
    <property type="evidence" value="ECO:0007669"/>
    <property type="project" value="TreeGrafter"/>
</dbReference>
<dbReference type="PIRSF" id="PIRSF000460">
    <property type="entry name" value="Pprylas_GlgP"/>
    <property type="match status" value="1"/>
</dbReference>
<dbReference type="GO" id="GO:0030170">
    <property type="term" value="F:pyridoxal phosphate binding"/>
    <property type="evidence" value="ECO:0007669"/>
    <property type="project" value="InterPro"/>
</dbReference>
<sequence>MSEGMKPAFRKVPSIGKARREISLKNITQVGDVNAVMKAFNQHLHLRLMKDRTVSTNHDYYTAIANAVRDKLAEKWIKTQQHYYQENPKRVYYLSMEFLMGRTLTNTMVNLQMSSIVEEALFQLGLDIEQIEDEENDAGLGNGGLGRLAACFLDSMATLGVAGYGYGIRYEYGIFSQKIDNGWQVEHPEDWLKFGNPWEQSRPEKAYEVQFYGRTDGESWKDAQIVLAIPYDTPIPGYATKTCNSLRLWSASSPKEFDLSYFNHGDYVKAVLDRNTAENITKVLYPNDNFFEGKELRLKQEYFMVSATMQDILRRFKQNVEGGTPVASALWSSLPDMVAIQLNDTHPALAIPELMRVLIDIEGLSWEAAWSICTKIFAYTNHTVLPEALERWAVSMIERLLPRHMQIIFEINHRHLIDVTRSYPGDVTKMQRMSLIEEGGEKRVNMAHLAIVGSHKVNGVSAIHTNIIKNETFKDFCEMTPDKFVNVTNGITPRRWLKLCNPSLAELITKSLDSEDWIRNLSELERLKALDNDEVFLGKVLEIKIANKRSVAAYIKEQYGIEVLPESLFDIQVKRIHEYKRQLMNVLHVVTLYNRIKKNPTANHVARTVIFGGKVSFII</sequence>
<comment type="caution">
    <text evidence="12">The sequence shown here is derived from an EMBL/GenBank/DDBJ whole genome shotgun (WGS) entry which is preliminary data.</text>
</comment>
<dbReference type="PANTHER" id="PTHR11468:SF3">
    <property type="entry name" value="GLYCOGEN PHOSPHORYLASE, LIVER FORM"/>
    <property type="match status" value="1"/>
</dbReference>
<evidence type="ECO:0000256" key="6">
    <source>
        <dbReference type="ARBA" id="ARBA00022898"/>
    </source>
</evidence>
<protein>
    <recommendedName>
        <fullName evidence="11">Alpha-1,4 glucan phosphorylase</fullName>
        <ecNumber evidence="11">2.4.1.1</ecNumber>
    </recommendedName>
</protein>
<keyword evidence="3" id="KW-0321">Glycogen metabolism</keyword>
<evidence type="ECO:0000256" key="11">
    <source>
        <dbReference type="RuleBase" id="RU000587"/>
    </source>
</evidence>
<dbReference type="Pfam" id="PF00343">
    <property type="entry name" value="Phosphorylase"/>
    <property type="match status" value="1"/>
</dbReference>
<reference evidence="12 13" key="1">
    <citation type="journal article" date="2023" name="BMC Biol.">
        <title>The compact genome of the sponge Oopsacas minuta (Hexactinellida) is lacking key metazoan core genes.</title>
        <authorList>
            <person name="Santini S."/>
            <person name="Schenkelaars Q."/>
            <person name="Jourda C."/>
            <person name="Duchesne M."/>
            <person name="Belahbib H."/>
            <person name="Rocher C."/>
            <person name="Selva M."/>
            <person name="Riesgo A."/>
            <person name="Vervoort M."/>
            <person name="Leys S.P."/>
            <person name="Kodjabachian L."/>
            <person name="Le Bivic A."/>
            <person name="Borchiellini C."/>
            <person name="Claverie J.M."/>
            <person name="Renard E."/>
        </authorList>
    </citation>
    <scope>NUCLEOTIDE SEQUENCE [LARGE SCALE GENOMIC DNA]</scope>
    <source>
        <strain evidence="12">SPO-2</strain>
    </source>
</reference>
<evidence type="ECO:0000256" key="1">
    <source>
        <dbReference type="ARBA" id="ARBA00001933"/>
    </source>
</evidence>
<organism evidence="12 13">
    <name type="scientific">Oopsacas minuta</name>
    <dbReference type="NCBI Taxonomy" id="111878"/>
    <lineage>
        <taxon>Eukaryota</taxon>
        <taxon>Metazoa</taxon>
        <taxon>Porifera</taxon>
        <taxon>Hexactinellida</taxon>
        <taxon>Hexasterophora</taxon>
        <taxon>Lyssacinosida</taxon>
        <taxon>Leucopsacidae</taxon>
        <taxon>Oopsacas</taxon>
    </lineage>
</organism>
<evidence type="ECO:0000256" key="5">
    <source>
        <dbReference type="ARBA" id="ARBA00022679"/>
    </source>
</evidence>
<dbReference type="GO" id="GO:0005737">
    <property type="term" value="C:cytoplasm"/>
    <property type="evidence" value="ECO:0007669"/>
    <property type="project" value="TreeGrafter"/>
</dbReference>
<accession>A0AAV7KAM7</accession>
<gene>
    <name evidence="12" type="ORF">LOD99_489</name>
</gene>
<comment type="similarity">
    <text evidence="2 11">Belongs to the glycogen phosphorylase family.</text>
</comment>
<dbReference type="InterPro" id="IPR011833">
    <property type="entry name" value="Glycg_phsphrylas"/>
</dbReference>
<keyword evidence="7 11" id="KW-0119">Carbohydrate metabolism</keyword>
<comment type="subunit">
    <text evidence="10">Homodimer; enzymatically active. Interacts with PPP1R3B; recruits the phosphatase PP1 which dephosphorylates and inactivates PYGL/glycogen phosphorylase.</text>
</comment>
<dbReference type="SUPFAM" id="SSF53756">
    <property type="entry name" value="UDP-Glycosyltransferase/glycogen phosphorylase"/>
    <property type="match status" value="1"/>
</dbReference>
<dbReference type="AlphaFoldDB" id="A0AAV7KAM7"/>
<evidence type="ECO:0000256" key="10">
    <source>
        <dbReference type="ARBA" id="ARBA00046783"/>
    </source>
</evidence>
<dbReference type="PANTHER" id="PTHR11468">
    <property type="entry name" value="GLYCOGEN PHOSPHORYLASE"/>
    <property type="match status" value="1"/>
</dbReference>
<evidence type="ECO:0000313" key="13">
    <source>
        <dbReference type="Proteomes" id="UP001165289"/>
    </source>
</evidence>